<accession>S0AX64</accession>
<evidence type="ECO:0000313" key="1">
    <source>
        <dbReference type="EMBL" id="BAN39489.1"/>
    </source>
</evidence>
<reference evidence="1" key="1">
    <citation type="submission" date="2012-06" db="EMBL/GenBank/DDBJ databases">
        <title>Short 5' UTR of Entamoeba genes.</title>
        <authorList>
            <person name="Hiranuka K."/>
            <person name="Kumagai M."/>
            <person name="Wakaguri H."/>
            <person name="Suzuki Y."/>
            <person name="Sugano S."/>
            <person name="Watanabe J."/>
            <person name="Makioka A."/>
        </authorList>
    </citation>
    <scope>NUCLEOTIDE SEQUENCE</scope>
    <source>
        <strain evidence="1">HM-1:IMSS</strain>
    </source>
</reference>
<dbReference type="AlphaFoldDB" id="A0A5K1VJV1"/>
<accession>A0A5K1VJV1</accession>
<organism evidence="2 3">
    <name type="scientific">Entamoeba histolytica</name>
    <dbReference type="NCBI Taxonomy" id="5759"/>
    <lineage>
        <taxon>Eukaryota</taxon>
        <taxon>Amoebozoa</taxon>
        <taxon>Evosea</taxon>
        <taxon>Archamoebae</taxon>
        <taxon>Mastigamoebida</taxon>
        <taxon>Entamoebidae</taxon>
        <taxon>Entamoeba</taxon>
    </lineage>
</organism>
<dbReference type="VEuPathDB" id="AmoebaDB:EHI8A_031570"/>
<name>A0A5K1VJV1_ENTHI</name>
<sequence length="314" mass="36224">MQNHTTLLLYFDSIRVSNRLSAELYLCRVNREIETMILTEYFHISQSHLQELKKAAMNHNNVITYLDELENDELFQYCMLIKGTQLKNILVEKKKGLFEGKESIIDEALKQAEVNEIKKSIDLNLVLQVVHSLRNTTNQVSPCEEQTNSIISKDIKKAIMRLTGTQYCEEIKDFNCFVDKETFLTELVERNNICILWKEETGEVFGVYIQDEISAEVPLGFDNYVLWVKGEDADLKVLLLNQKFGVDATISFVDDDNWIKITGKNGLNMVFCSNGTNECSLSNVQTSFYIDENHPICSRSSFKISNLYLLHLHH</sequence>
<dbReference type="VEuPathDB" id="AmoebaDB:KM1_042390"/>
<evidence type="ECO:0000313" key="2">
    <source>
        <dbReference type="EMBL" id="GAT97450.1"/>
    </source>
</evidence>
<evidence type="ECO:0000313" key="3">
    <source>
        <dbReference type="Proteomes" id="UP000078387"/>
    </source>
</evidence>
<protein>
    <recommendedName>
        <fullName evidence="4">TLDc domain-containing protein</fullName>
    </recommendedName>
</protein>
<reference evidence="2 3" key="2">
    <citation type="submission" date="2016-05" db="EMBL/GenBank/DDBJ databases">
        <title>First whole genome sequencing of Entamoeba histolytica HM1:IMSS-clone-6.</title>
        <authorList>
            <person name="Mukherjee Avik.K."/>
            <person name="Izumyama S."/>
            <person name="Nakada-Tsukui K."/>
            <person name="Nozaki T."/>
        </authorList>
    </citation>
    <scope>NUCLEOTIDE SEQUENCE [LARGE SCALE GENOMIC DNA]</scope>
    <source>
        <strain evidence="2 3">HM1:IMSS clone 6</strain>
    </source>
</reference>
<dbReference type="Proteomes" id="UP000078387">
    <property type="component" value="Unassembled WGS sequence"/>
</dbReference>
<dbReference type="EMBL" id="AK420905">
    <property type="protein sequence ID" value="BAN39489.1"/>
    <property type="molecule type" value="mRNA"/>
</dbReference>
<dbReference type="VEuPathDB" id="AmoebaDB:EHI5A_016510"/>
<dbReference type="HOGENOM" id="CLU_077031_0_0_1"/>
<gene>
    <name evidence="2" type="ORF">CL6EHI_166380</name>
</gene>
<dbReference type="VEuPathDB" id="AmoebaDB:EHI7A_033880"/>
<dbReference type="OMA" id="ISPCEEQ"/>
<dbReference type="EMBL" id="BDEQ01000001">
    <property type="protein sequence ID" value="GAT97450.1"/>
    <property type="molecule type" value="Genomic_DNA"/>
</dbReference>
<evidence type="ECO:0008006" key="4">
    <source>
        <dbReference type="Google" id="ProtNLM"/>
    </source>
</evidence>
<dbReference type="VEuPathDB" id="AmoebaDB:EHI_166380"/>
<proteinExistence type="evidence at transcript level"/>